<dbReference type="PROSITE" id="PS51163">
    <property type="entry name" value="YRDC"/>
    <property type="match status" value="1"/>
</dbReference>
<dbReference type="InterPro" id="IPR055128">
    <property type="entry name" value="HypF_C_2"/>
</dbReference>
<dbReference type="PANTHER" id="PTHR42959:SF1">
    <property type="entry name" value="CARBAMOYLTRANSFERASE HYPF"/>
    <property type="match status" value="1"/>
</dbReference>
<dbReference type="Gene3D" id="3.30.110.120">
    <property type="match status" value="1"/>
</dbReference>
<dbReference type="InterPro" id="IPR041440">
    <property type="entry name" value="HypF_C"/>
</dbReference>
<keyword evidence="3 12" id="KW-0436">Ligase</keyword>
<keyword evidence="9" id="KW-0378">Hydrolase</keyword>
<evidence type="ECO:0000259" key="11">
    <source>
        <dbReference type="PROSITE" id="PS51163"/>
    </source>
</evidence>
<dbReference type="EC" id="6.2.-.-" evidence="8"/>
<dbReference type="Pfam" id="PF00708">
    <property type="entry name" value="Acylphosphatase"/>
    <property type="match status" value="1"/>
</dbReference>
<proteinExistence type="inferred from homology"/>
<keyword evidence="6" id="KW-0862">Zinc</keyword>
<evidence type="ECO:0000313" key="13">
    <source>
        <dbReference type="Proteomes" id="UP001225598"/>
    </source>
</evidence>
<evidence type="ECO:0000259" key="10">
    <source>
        <dbReference type="PROSITE" id="PS51160"/>
    </source>
</evidence>
<evidence type="ECO:0000256" key="4">
    <source>
        <dbReference type="ARBA" id="ARBA00022723"/>
    </source>
</evidence>
<dbReference type="PANTHER" id="PTHR42959">
    <property type="entry name" value="CARBAMOYLTRANSFERASE"/>
    <property type="match status" value="1"/>
</dbReference>
<evidence type="ECO:0000256" key="3">
    <source>
        <dbReference type="ARBA" id="ARBA00022598"/>
    </source>
</evidence>
<dbReference type="EMBL" id="CP126969">
    <property type="protein sequence ID" value="WIM68288.1"/>
    <property type="molecule type" value="Genomic_DNA"/>
</dbReference>
<feature type="domain" description="Acylphosphatase-like" evidence="10">
    <location>
        <begin position="6"/>
        <end position="91"/>
    </location>
</feature>
<dbReference type="PIRSF" id="PIRSF006256">
    <property type="entry name" value="CMPcnvr_hdrg_mat"/>
    <property type="match status" value="1"/>
</dbReference>
<evidence type="ECO:0000256" key="7">
    <source>
        <dbReference type="ARBA" id="ARBA00048220"/>
    </source>
</evidence>
<gene>
    <name evidence="12" type="primary">hypF</name>
    <name evidence="12" type="ORF">QP027_02480</name>
</gene>
<dbReference type="SUPFAM" id="SSF55821">
    <property type="entry name" value="YrdC/RibB"/>
    <property type="match status" value="1"/>
</dbReference>
<feature type="active site" evidence="9">
    <location>
        <position position="39"/>
    </location>
</feature>
<evidence type="ECO:0000256" key="5">
    <source>
        <dbReference type="ARBA" id="ARBA00022771"/>
    </source>
</evidence>
<protein>
    <recommendedName>
        <fullName evidence="8">Carbamoyltransferase</fullName>
        <ecNumber evidence="8">6.2.-.-</ecNumber>
    </recommendedName>
</protein>
<keyword evidence="5" id="KW-0863">Zinc-finger</keyword>
<dbReference type="InterPro" id="IPR011125">
    <property type="entry name" value="Znf_HypF"/>
</dbReference>
<dbReference type="Gene3D" id="3.90.870.50">
    <property type="match status" value="1"/>
</dbReference>
<comment type="catalytic activity">
    <reaction evidence="9">
        <text>an acyl phosphate + H2O = a carboxylate + phosphate + H(+)</text>
        <dbReference type="Rhea" id="RHEA:14965"/>
        <dbReference type="ChEBI" id="CHEBI:15377"/>
        <dbReference type="ChEBI" id="CHEBI:15378"/>
        <dbReference type="ChEBI" id="CHEBI:29067"/>
        <dbReference type="ChEBI" id="CHEBI:43474"/>
        <dbReference type="ChEBI" id="CHEBI:59918"/>
        <dbReference type="EC" id="3.6.1.7"/>
    </reaction>
</comment>
<dbReference type="PROSITE" id="PS00150">
    <property type="entry name" value="ACYLPHOSPHATASE_1"/>
    <property type="match status" value="1"/>
</dbReference>
<dbReference type="InterPro" id="IPR001792">
    <property type="entry name" value="Acylphosphatase-like_dom"/>
</dbReference>
<dbReference type="Pfam" id="PF22521">
    <property type="entry name" value="HypF_C_2"/>
    <property type="match status" value="1"/>
</dbReference>
<keyword evidence="13" id="KW-1185">Reference proteome</keyword>
<reference evidence="12 13" key="1">
    <citation type="submission" date="2023-05" db="EMBL/GenBank/DDBJ databases">
        <title>Corynebacterium suedekumii sp. nov. and Corynebacterium breve sp. nov. isolated from raw cow's milk.</title>
        <authorList>
            <person name="Baer M.K."/>
            <person name="Mehl L."/>
            <person name="Hellmuth R."/>
            <person name="Marke G."/>
            <person name="Lipski A."/>
        </authorList>
    </citation>
    <scope>NUCLEOTIDE SEQUENCE [LARGE SCALE GENOMIC DNA]</scope>
    <source>
        <strain evidence="12 13">R4</strain>
    </source>
</reference>
<evidence type="ECO:0000256" key="6">
    <source>
        <dbReference type="ARBA" id="ARBA00022833"/>
    </source>
</evidence>
<comment type="pathway">
    <text evidence="1">Protein modification; [NiFe] hydrogenase maturation.</text>
</comment>
<sequence>MSEFGRRRIILRGIVQGVGMRPFIASVASAFNVTGFCGNSDTEVFVEAQGERVDEFAQALVDKLPPLAHVMSREVTTLAPVPGEEAFNIRPSQHTPGEKTLIPPDVAMCADCAAEIHDSTNRRYRYPFTTCTNCGPRLSIITSLPYDRPNTTLSVFPLCPQCQREYSDPTDRRFHAQPISCPDCGPRCWIEQGGMLIDDPFDQLVMRVRKAWDAGEIVAVRGIGGFHLTCDATDPHAVARLREKKSRPTKPLAVMVPDLTTAHELGVVDDETLLAGPARPIVTVPVGQRQLAGIAPGLNSIGLMLPYSPLHQLLVDRPIVATSGNPSGEPVCFTNEQARVQLAHLCDMFLMHDREIHVPVEDSVFLGKMPIRRSRGFAPVPVPIRSGPTVLAVGGELKNTFTLAVGGYAHVSAHVGDMGSWTAQGNFERAVDQMLSMRNAHPELVVADLHPGYATTNWAQRFVDKHGLELALVQHHHAHALSLLASHGRIGERAAVATLDGTGYGTDGTIWGGEVLTILPDGSFERSWHLPTFGIVGGDRAVKHPWRLALALCHRAGQDMDISGIDQDELTLVRSQLTSGVGVVETSSTGRLFDAVAYLLGAVTEVTYEGEAAMKLEALATGDAPLEPASTWEEMIARVVAPGERRYQARQFHRDLAWLISRELVKADTPAVGLSGGSAYNTILARDIAEFVGHPLLQHTTIPAGDGGLSLGQAVAGRLLADSR</sequence>
<dbReference type="InterPro" id="IPR017968">
    <property type="entry name" value="Acylphosphatase_CS"/>
</dbReference>
<dbReference type="GO" id="GO:0016874">
    <property type="term" value="F:ligase activity"/>
    <property type="evidence" value="ECO:0007669"/>
    <property type="project" value="UniProtKB-KW"/>
</dbReference>
<dbReference type="InterPro" id="IPR017945">
    <property type="entry name" value="DHBP_synth_RibB-like_a/b_dom"/>
</dbReference>
<name>A0ABY8VI47_9CORY</name>
<dbReference type="RefSeq" id="WP_284825732.1">
    <property type="nucleotide sequence ID" value="NZ_CP126969.1"/>
</dbReference>
<dbReference type="Pfam" id="PF07503">
    <property type="entry name" value="zf-HYPF"/>
    <property type="match status" value="2"/>
</dbReference>
<evidence type="ECO:0000256" key="8">
    <source>
        <dbReference type="PIRNR" id="PIRNR006256"/>
    </source>
</evidence>
<dbReference type="Pfam" id="PF01300">
    <property type="entry name" value="Sua5_yciO_yrdC"/>
    <property type="match status" value="1"/>
</dbReference>
<dbReference type="Proteomes" id="UP001225598">
    <property type="component" value="Chromosome"/>
</dbReference>
<dbReference type="InterPro" id="IPR036046">
    <property type="entry name" value="Acylphosphatase-like_dom_sf"/>
</dbReference>
<comment type="catalytic activity">
    <reaction evidence="7">
        <text>C-terminal L-cysteinyl-[HypE protein] + carbamoyl phosphate + ATP + H2O = C-terminal S-carboxamide-L-cysteinyl-[HypE protein] + AMP + phosphate + diphosphate + H(+)</text>
        <dbReference type="Rhea" id="RHEA:55636"/>
        <dbReference type="Rhea" id="RHEA-COMP:14247"/>
        <dbReference type="Rhea" id="RHEA-COMP:14392"/>
        <dbReference type="ChEBI" id="CHEBI:15377"/>
        <dbReference type="ChEBI" id="CHEBI:15378"/>
        <dbReference type="ChEBI" id="CHEBI:30616"/>
        <dbReference type="ChEBI" id="CHEBI:33019"/>
        <dbReference type="ChEBI" id="CHEBI:43474"/>
        <dbReference type="ChEBI" id="CHEBI:58228"/>
        <dbReference type="ChEBI" id="CHEBI:76913"/>
        <dbReference type="ChEBI" id="CHEBI:139126"/>
        <dbReference type="ChEBI" id="CHEBI:456215"/>
    </reaction>
</comment>
<evidence type="ECO:0000256" key="1">
    <source>
        <dbReference type="ARBA" id="ARBA00004711"/>
    </source>
</evidence>
<dbReference type="SUPFAM" id="SSF54975">
    <property type="entry name" value="Acylphosphatase/BLUF domain-like"/>
    <property type="match status" value="1"/>
</dbReference>
<dbReference type="Pfam" id="PF17788">
    <property type="entry name" value="HypF_C"/>
    <property type="match status" value="1"/>
</dbReference>
<keyword evidence="4" id="KW-0479">Metal-binding</keyword>
<accession>A0ABY8VI47</accession>
<organism evidence="12 13">
    <name type="scientific">Corynebacterium breve</name>
    <dbReference type="NCBI Taxonomy" id="3049799"/>
    <lineage>
        <taxon>Bacteria</taxon>
        <taxon>Bacillati</taxon>
        <taxon>Actinomycetota</taxon>
        <taxon>Actinomycetes</taxon>
        <taxon>Mycobacteriales</taxon>
        <taxon>Corynebacteriaceae</taxon>
        <taxon>Corynebacterium</taxon>
    </lineage>
</organism>
<dbReference type="Gene3D" id="3.30.420.40">
    <property type="match status" value="1"/>
</dbReference>
<feature type="domain" description="YrdC-like" evidence="11">
    <location>
        <begin position="202"/>
        <end position="389"/>
    </location>
</feature>
<dbReference type="InterPro" id="IPR004421">
    <property type="entry name" value="Carbamoyltransferase_HypF"/>
</dbReference>
<dbReference type="PROSITE" id="PS51160">
    <property type="entry name" value="ACYLPHOSPHATASE_3"/>
    <property type="match status" value="1"/>
</dbReference>
<comment type="similarity">
    <text evidence="2 8">Belongs to the carbamoyltransferase HypF family.</text>
</comment>
<dbReference type="NCBIfam" id="TIGR00143">
    <property type="entry name" value="hypF"/>
    <property type="match status" value="1"/>
</dbReference>
<evidence type="ECO:0000256" key="9">
    <source>
        <dbReference type="PROSITE-ProRule" id="PRU00520"/>
    </source>
</evidence>
<dbReference type="Gene3D" id="3.30.420.360">
    <property type="match status" value="1"/>
</dbReference>
<feature type="active site" evidence="9">
    <location>
        <position position="21"/>
    </location>
</feature>
<dbReference type="InterPro" id="IPR006070">
    <property type="entry name" value="Sua5-like_dom"/>
</dbReference>
<evidence type="ECO:0000256" key="2">
    <source>
        <dbReference type="ARBA" id="ARBA00008097"/>
    </source>
</evidence>
<evidence type="ECO:0000313" key="12">
    <source>
        <dbReference type="EMBL" id="WIM68288.1"/>
    </source>
</evidence>
<dbReference type="InterPro" id="IPR051060">
    <property type="entry name" value="Carbamoyltrans_HypF-like"/>
</dbReference>